<accession>A0ABV5PGI5</accession>
<dbReference type="RefSeq" id="WP_345229035.1">
    <property type="nucleotide sequence ID" value="NZ_BAAAXE010000015.1"/>
</dbReference>
<reference evidence="2 3" key="1">
    <citation type="submission" date="2024-09" db="EMBL/GenBank/DDBJ databases">
        <authorList>
            <person name="Sun Q."/>
            <person name="Mori K."/>
        </authorList>
    </citation>
    <scope>NUCLEOTIDE SEQUENCE [LARGE SCALE GENOMIC DNA]</scope>
    <source>
        <strain evidence="2 3">JCM 4362</strain>
    </source>
</reference>
<dbReference type="Pfam" id="PF13630">
    <property type="entry name" value="SdpI"/>
    <property type="match status" value="1"/>
</dbReference>
<feature type="transmembrane region" description="Helical" evidence="1">
    <location>
        <begin position="64"/>
        <end position="86"/>
    </location>
</feature>
<evidence type="ECO:0000313" key="2">
    <source>
        <dbReference type="EMBL" id="MFB9522325.1"/>
    </source>
</evidence>
<evidence type="ECO:0000256" key="1">
    <source>
        <dbReference type="SAM" id="Phobius"/>
    </source>
</evidence>
<keyword evidence="3" id="KW-1185">Reference proteome</keyword>
<name>A0ABV5PGI5_STRCM</name>
<comment type="caution">
    <text evidence="2">The sequence shown here is derived from an EMBL/GenBank/DDBJ whole genome shotgun (WGS) entry which is preliminary data.</text>
</comment>
<feature type="transmembrane region" description="Helical" evidence="1">
    <location>
        <begin position="92"/>
        <end position="114"/>
    </location>
</feature>
<organism evidence="2 3">
    <name type="scientific">Streptomyces cremeus</name>
    <dbReference type="NCBI Taxonomy" id="66881"/>
    <lineage>
        <taxon>Bacteria</taxon>
        <taxon>Bacillati</taxon>
        <taxon>Actinomycetota</taxon>
        <taxon>Actinomycetes</taxon>
        <taxon>Kitasatosporales</taxon>
        <taxon>Streptomycetaceae</taxon>
        <taxon>Streptomyces</taxon>
    </lineage>
</organism>
<proteinExistence type="predicted"/>
<keyword evidence="1" id="KW-0472">Membrane</keyword>
<keyword evidence="1" id="KW-0812">Transmembrane</keyword>
<dbReference type="EMBL" id="JBHMCR010000009">
    <property type="protein sequence ID" value="MFB9522325.1"/>
    <property type="molecule type" value="Genomic_DNA"/>
</dbReference>
<sequence>MDPVAGWVCGVGLLVLGACVQFVRRHAGGGAGGLGRNSMIGIRTRATLASDEGWERGHAAAGPLLTATFRTAYAAGVATVLVTGVAGGDGSAAVLAVPVGGLVAVLGLLGAASVRANRAARGR</sequence>
<dbReference type="InterPro" id="IPR025962">
    <property type="entry name" value="SdpI/YhfL"/>
</dbReference>
<gene>
    <name evidence="2" type="ORF">ACFFTU_20475</name>
</gene>
<dbReference type="Proteomes" id="UP001589718">
    <property type="component" value="Unassembled WGS sequence"/>
</dbReference>
<evidence type="ECO:0000313" key="3">
    <source>
        <dbReference type="Proteomes" id="UP001589718"/>
    </source>
</evidence>
<protein>
    <submittedName>
        <fullName evidence="2">SdpI family protein</fullName>
    </submittedName>
</protein>
<keyword evidence="1" id="KW-1133">Transmembrane helix</keyword>